<dbReference type="InterPro" id="IPR003598">
    <property type="entry name" value="Ig_sub2"/>
</dbReference>
<dbReference type="CDD" id="cd00096">
    <property type="entry name" value="Ig"/>
    <property type="match status" value="4"/>
</dbReference>
<dbReference type="AlphaFoldDB" id="A0AA88PS49"/>
<protein>
    <recommendedName>
        <fullName evidence="3">Ig-like domain-containing protein</fullName>
    </recommendedName>
</protein>
<dbReference type="SMART" id="SM00408">
    <property type="entry name" value="IGc2"/>
    <property type="match status" value="5"/>
</dbReference>
<sequence length="804" mass="88380">MWFKGETVVFDSSRSETGQLKGRIFGTATQKNCTTCFNNVNPSHSGSYYFRLEANSALKYSYKEPSFPQVEIVVLGSPPKPTVSVFKDQQEMMEGSSVSLRCSTKIFCPFRPPSLTWSSSLNENITEQQHQTQTELISDLNFTVSHRHHKVTFTCTATHQLQQQNTTHESLMLRVQYAPKNTSVWINPAGLVLEGVSVTLSCSSDANPAVNYTWYRDTERLLNPVQTGPNLTINNTDPTHSGRYYCTAENKHGTQNTSVLLDVQNAPKNISVWINPAGFVLEGNSVTLSCSSDANPPLLNYTWYRDTEGLLNPVQTGPNLTINNTNSTHSGRYYCTAENKHGTQNRSVLLDVQYAPKNTSVRLNPAGLVLEGRSVTLSCSSDANPAVNYTWYRDTEGLLNPVQTGANLTINNINSTHSGRYYCTAENKHGTQNTSVLLDVQYAPKNISVWISPAGLVLEGRSVTLNCSSDANPAVNYTWYRDTEGLLNPVQTGPNLTINNTNSTHSGRYYCTAENKHGTQNSSMLLDVQFAPNISSSCIRSSVIVCVCEAHGNPYPTLQWRLSGHTLANSTETSISQETLGSTGVKSVLTIHQSHIHTDVLQCFGANIYGSASQKFQAIPPPQETGFHHPSVLLGVAVGASVMLIVGIMRFCYERRRKEKLSETSQDDTSGLILTETAVALHNDRECVYANNGLLSSTAPSAPEPLHYSTIDFTNAEPPSGEIWGIASLTSEYAMIQHHPTGAADAENNTLTSETEPKKQDMTDMTKVTDTSSTASEDMIYGNLSHRYREKEPLDSADDAEKQD</sequence>
<dbReference type="Pfam" id="PF13895">
    <property type="entry name" value="Ig_2"/>
    <property type="match status" value="4"/>
</dbReference>
<dbReference type="InterPro" id="IPR013783">
    <property type="entry name" value="Ig-like_fold"/>
</dbReference>
<feature type="transmembrane region" description="Helical" evidence="2">
    <location>
        <begin position="632"/>
        <end position="653"/>
    </location>
</feature>
<dbReference type="InterPro" id="IPR036179">
    <property type="entry name" value="Ig-like_dom_sf"/>
</dbReference>
<dbReference type="InterPro" id="IPR003599">
    <property type="entry name" value="Ig_sub"/>
</dbReference>
<dbReference type="InterPro" id="IPR007110">
    <property type="entry name" value="Ig-like_dom"/>
</dbReference>
<feature type="domain" description="Ig-like" evidence="3">
    <location>
        <begin position="444"/>
        <end position="527"/>
    </location>
</feature>
<evidence type="ECO:0000313" key="4">
    <source>
        <dbReference type="EMBL" id="KAK2893108.1"/>
    </source>
</evidence>
<keyword evidence="2" id="KW-1133">Transmembrane helix</keyword>
<feature type="domain" description="Ig-like" evidence="3">
    <location>
        <begin position="179"/>
        <end position="262"/>
    </location>
</feature>
<keyword evidence="2" id="KW-0472">Membrane</keyword>
<keyword evidence="2" id="KW-0812">Transmembrane</keyword>
<proteinExistence type="predicted"/>
<name>A0AA88PS49_9TELE</name>
<evidence type="ECO:0000256" key="2">
    <source>
        <dbReference type="SAM" id="Phobius"/>
    </source>
</evidence>
<keyword evidence="5" id="KW-1185">Reference proteome</keyword>
<evidence type="ECO:0000256" key="1">
    <source>
        <dbReference type="SAM" id="MobiDB-lite"/>
    </source>
</evidence>
<feature type="compositionally biased region" description="Polar residues" evidence="1">
    <location>
        <begin position="766"/>
        <end position="776"/>
    </location>
</feature>
<dbReference type="SUPFAM" id="SSF48726">
    <property type="entry name" value="Immunoglobulin"/>
    <property type="match status" value="6"/>
</dbReference>
<feature type="region of interest" description="Disordered" evidence="1">
    <location>
        <begin position="741"/>
        <end position="804"/>
    </location>
</feature>
<reference evidence="4" key="1">
    <citation type="submission" date="2023-08" db="EMBL/GenBank/DDBJ databases">
        <title>Chromosome-level Genome Assembly of mud carp (Cirrhinus molitorella).</title>
        <authorList>
            <person name="Liu H."/>
        </authorList>
    </citation>
    <scope>NUCLEOTIDE SEQUENCE</scope>
    <source>
        <strain evidence="4">Prfri</strain>
        <tissue evidence="4">Muscle</tissue>
    </source>
</reference>
<evidence type="ECO:0000313" key="5">
    <source>
        <dbReference type="Proteomes" id="UP001187343"/>
    </source>
</evidence>
<feature type="compositionally biased region" description="Basic and acidic residues" evidence="1">
    <location>
        <begin position="755"/>
        <end position="764"/>
    </location>
</feature>
<feature type="domain" description="Ig-like" evidence="3">
    <location>
        <begin position="267"/>
        <end position="351"/>
    </location>
</feature>
<accession>A0AA88PS49</accession>
<comment type="caution">
    <text evidence="4">The sequence shown here is derived from an EMBL/GenBank/DDBJ whole genome shotgun (WGS) entry which is preliminary data.</text>
</comment>
<feature type="domain" description="Ig-like" evidence="3">
    <location>
        <begin position="81"/>
        <end position="167"/>
    </location>
</feature>
<dbReference type="SMART" id="SM00409">
    <property type="entry name" value="IG"/>
    <property type="match status" value="5"/>
</dbReference>
<dbReference type="PANTHER" id="PTHR46013:SF4">
    <property type="entry name" value="B-CELL RECEPTOR CD22-RELATED"/>
    <property type="match status" value="1"/>
</dbReference>
<dbReference type="EMBL" id="JAUYZG010000012">
    <property type="protein sequence ID" value="KAK2893108.1"/>
    <property type="molecule type" value="Genomic_DNA"/>
</dbReference>
<gene>
    <name evidence="4" type="ORF">Q8A67_013096</name>
</gene>
<dbReference type="PANTHER" id="PTHR46013">
    <property type="entry name" value="VASCULAR CELL ADHESION MOLECULE 1"/>
    <property type="match status" value="1"/>
</dbReference>
<organism evidence="4 5">
    <name type="scientific">Cirrhinus molitorella</name>
    <name type="common">mud carp</name>
    <dbReference type="NCBI Taxonomy" id="172907"/>
    <lineage>
        <taxon>Eukaryota</taxon>
        <taxon>Metazoa</taxon>
        <taxon>Chordata</taxon>
        <taxon>Craniata</taxon>
        <taxon>Vertebrata</taxon>
        <taxon>Euteleostomi</taxon>
        <taxon>Actinopterygii</taxon>
        <taxon>Neopterygii</taxon>
        <taxon>Teleostei</taxon>
        <taxon>Ostariophysi</taxon>
        <taxon>Cypriniformes</taxon>
        <taxon>Cyprinidae</taxon>
        <taxon>Labeoninae</taxon>
        <taxon>Labeonini</taxon>
        <taxon>Cirrhinus</taxon>
    </lineage>
</organism>
<feature type="domain" description="Ig-like" evidence="3">
    <location>
        <begin position="356"/>
        <end position="439"/>
    </location>
</feature>
<feature type="compositionally biased region" description="Basic and acidic residues" evidence="1">
    <location>
        <begin position="787"/>
        <end position="804"/>
    </location>
</feature>
<dbReference type="Gene3D" id="2.60.40.10">
    <property type="entry name" value="Immunoglobulins"/>
    <property type="match status" value="7"/>
</dbReference>
<dbReference type="Proteomes" id="UP001187343">
    <property type="component" value="Unassembled WGS sequence"/>
</dbReference>
<evidence type="ECO:0000259" key="3">
    <source>
        <dbReference type="PROSITE" id="PS50835"/>
    </source>
</evidence>
<dbReference type="PROSITE" id="PS50835">
    <property type="entry name" value="IG_LIKE"/>
    <property type="match status" value="5"/>
</dbReference>